<keyword evidence="2" id="KW-1185">Reference proteome</keyword>
<dbReference type="AlphaFoldDB" id="A0A284RK97"/>
<accession>A0A284RK97</accession>
<dbReference type="Proteomes" id="UP000219338">
    <property type="component" value="Unassembled WGS sequence"/>
</dbReference>
<proteinExistence type="predicted"/>
<organism evidence="1 2">
    <name type="scientific">Armillaria ostoyae</name>
    <name type="common">Armillaria root rot fungus</name>
    <dbReference type="NCBI Taxonomy" id="47428"/>
    <lineage>
        <taxon>Eukaryota</taxon>
        <taxon>Fungi</taxon>
        <taxon>Dikarya</taxon>
        <taxon>Basidiomycota</taxon>
        <taxon>Agaricomycotina</taxon>
        <taxon>Agaricomycetes</taxon>
        <taxon>Agaricomycetidae</taxon>
        <taxon>Agaricales</taxon>
        <taxon>Marasmiineae</taxon>
        <taxon>Physalacriaceae</taxon>
        <taxon>Armillaria</taxon>
    </lineage>
</organism>
<name>A0A284RK97_ARMOS</name>
<evidence type="ECO:0000313" key="2">
    <source>
        <dbReference type="Proteomes" id="UP000219338"/>
    </source>
</evidence>
<reference evidence="2" key="1">
    <citation type="journal article" date="2017" name="Nat. Ecol. Evol.">
        <title>Genome expansion and lineage-specific genetic innovations in the forest pathogenic fungi Armillaria.</title>
        <authorList>
            <person name="Sipos G."/>
            <person name="Prasanna A.N."/>
            <person name="Walter M.C."/>
            <person name="O'Connor E."/>
            <person name="Balint B."/>
            <person name="Krizsan K."/>
            <person name="Kiss B."/>
            <person name="Hess J."/>
            <person name="Varga T."/>
            <person name="Slot J."/>
            <person name="Riley R."/>
            <person name="Boka B."/>
            <person name="Rigling D."/>
            <person name="Barry K."/>
            <person name="Lee J."/>
            <person name="Mihaltcheva S."/>
            <person name="LaButti K."/>
            <person name="Lipzen A."/>
            <person name="Waldron R."/>
            <person name="Moloney N.M."/>
            <person name="Sperisen C."/>
            <person name="Kredics L."/>
            <person name="Vagvoelgyi C."/>
            <person name="Patrignani A."/>
            <person name="Fitzpatrick D."/>
            <person name="Nagy I."/>
            <person name="Doyle S."/>
            <person name="Anderson J.B."/>
            <person name="Grigoriev I.V."/>
            <person name="Gueldener U."/>
            <person name="Muensterkoetter M."/>
            <person name="Nagy L.G."/>
        </authorList>
    </citation>
    <scope>NUCLEOTIDE SEQUENCE [LARGE SCALE GENOMIC DNA]</scope>
    <source>
        <strain evidence="2">C18/9</strain>
    </source>
</reference>
<dbReference type="EMBL" id="FUEG01000010">
    <property type="protein sequence ID" value="SJL09183.1"/>
    <property type="molecule type" value="Genomic_DNA"/>
</dbReference>
<gene>
    <name evidence="1" type="ORF">ARMOST_12559</name>
</gene>
<sequence length="67" mass="7487">MVSSWFLFPEISWTSNTDVLSLGPRPTLARNSDFLCLSGRNTTRSLCSFCKTPRAVVNNLANCDDPY</sequence>
<protein>
    <submittedName>
        <fullName evidence="1">Uncharacterized protein</fullName>
    </submittedName>
</protein>
<evidence type="ECO:0000313" key="1">
    <source>
        <dbReference type="EMBL" id="SJL09183.1"/>
    </source>
</evidence>